<dbReference type="Gene3D" id="1.10.287.1080">
    <property type="entry name" value="MazG-like"/>
    <property type="match status" value="1"/>
</dbReference>
<protein>
    <recommendedName>
        <fullName evidence="3">NTP pyrophosphohydrolase MazG putative catalytic core domain-containing protein</fullName>
    </recommendedName>
</protein>
<dbReference type="OrthoDB" id="9154322at2"/>
<organism evidence="1 2">
    <name type="scientific">Acinetobacter larvae</name>
    <dbReference type="NCBI Taxonomy" id="1789224"/>
    <lineage>
        <taxon>Bacteria</taxon>
        <taxon>Pseudomonadati</taxon>
        <taxon>Pseudomonadota</taxon>
        <taxon>Gammaproteobacteria</taxon>
        <taxon>Moraxellales</taxon>
        <taxon>Moraxellaceae</taxon>
        <taxon>Acinetobacter</taxon>
    </lineage>
</organism>
<dbReference type="CDD" id="cd11542">
    <property type="entry name" value="NTP-PPase_u5"/>
    <property type="match status" value="1"/>
</dbReference>
<evidence type="ECO:0000313" key="2">
    <source>
        <dbReference type="Proteomes" id="UP000093391"/>
    </source>
</evidence>
<accession>A0A1B2LZ11</accession>
<dbReference type="RefSeq" id="WP_067554103.1">
    <property type="nucleotide sequence ID" value="NZ_CP016895.1"/>
</dbReference>
<evidence type="ECO:0000313" key="1">
    <source>
        <dbReference type="EMBL" id="AOA58180.1"/>
    </source>
</evidence>
<gene>
    <name evidence="1" type="ORF">BFG52_07325</name>
</gene>
<keyword evidence="2" id="KW-1185">Reference proteome</keyword>
<reference evidence="1 2" key="1">
    <citation type="submission" date="2016-08" db="EMBL/GenBank/DDBJ databases">
        <authorList>
            <person name="Seilhamer J.J."/>
        </authorList>
    </citation>
    <scope>NUCLEOTIDE SEQUENCE [LARGE SCALE GENOMIC DNA]</scope>
    <source>
        <strain evidence="1 2">BRTC-1</strain>
    </source>
</reference>
<dbReference type="KEGG" id="ala:BFG52_07325"/>
<dbReference type="STRING" id="1789224.BFG52_07325"/>
<dbReference type="EMBL" id="CP016895">
    <property type="protein sequence ID" value="AOA58180.1"/>
    <property type="molecule type" value="Genomic_DNA"/>
</dbReference>
<sequence length="124" mass="13980">MKDLIKKIHEQNVKAGWWTDLQTGESLQSTATEPAKRNVPEMLCLVHSEISEAMEGYRKNLMDDKLPHRPMLEVELADAVIRICDMAGGLGLDLEGAIHEKLAFNASRADHKIENRVLENGKKF</sequence>
<dbReference type="Proteomes" id="UP000093391">
    <property type="component" value="Chromosome"/>
</dbReference>
<dbReference type="AlphaFoldDB" id="A0A1B2LZ11"/>
<name>A0A1B2LZ11_9GAMM</name>
<proteinExistence type="predicted"/>
<evidence type="ECO:0008006" key="3">
    <source>
        <dbReference type="Google" id="ProtNLM"/>
    </source>
</evidence>
<dbReference type="SUPFAM" id="SSF101386">
    <property type="entry name" value="all-alpha NTP pyrophosphatases"/>
    <property type="match status" value="1"/>
</dbReference>